<feature type="domain" description="Glycosyltransferase subfamily 4-like N-terminal" evidence="1">
    <location>
        <begin position="15"/>
        <end position="176"/>
    </location>
</feature>
<accession>W0RL29</accession>
<reference evidence="2 3" key="1">
    <citation type="journal article" date="2014" name="Genome Announc.">
        <title>Genome Sequence and Methylome of Soil Bacterium Gemmatirosa kalamazoonensis KBS708T, a Member of the Rarely Cultivated Gemmatimonadetes Phylum.</title>
        <authorList>
            <person name="Debruyn J.M."/>
            <person name="Radosevich M."/>
            <person name="Wommack K.E."/>
            <person name="Polson S.W."/>
            <person name="Hauser L.J."/>
            <person name="Fawaz M.N."/>
            <person name="Korlach J."/>
            <person name="Tsai Y.C."/>
        </authorList>
    </citation>
    <scope>NUCLEOTIDE SEQUENCE [LARGE SCALE GENOMIC DNA]</scope>
    <source>
        <strain evidence="2 3">KBS708</strain>
    </source>
</reference>
<organism evidence="2 3">
    <name type="scientific">Gemmatirosa kalamazoonensis</name>
    <dbReference type="NCBI Taxonomy" id="861299"/>
    <lineage>
        <taxon>Bacteria</taxon>
        <taxon>Pseudomonadati</taxon>
        <taxon>Gemmatimonadota</taxon>
        <taxon>Gemmatimonadia</taxon>
        <taxon>Gemmatimonadales</taxon>
        <taxon>Gemmatimonadaceae</taxon>
        <taxon>Gemmatirosa</taxon>
    </lineage>
</organism>
<dbReference type="STRING" id="861299.J421_3498"/>
<dbReference type="GO" id="GO:0016757">
    <property type="term" value="F:glycosyltransferase activity"/>
    <property type="evidence" value="ECO:0007669"/>
    <property type="project" value="UniProtKB-ARBA"/>
</dbReference>
<dbReference type="KEGG" id="gba:J421_3498"/>
<evidence type="ECO:0000313" key="3">
    <source>
        <dbReference type="Proteomes" id="UP000019151"/>
    </source>
</evidence>
<dbReference type="Pfam" id="PF13692">
    <property type="entry name" value="Glyco_trans_1_4"/>
    <property type="match status" value="1"/>
</dbReference>
<dbReference type="OrthoDB" id="9810929at2"/>
<dbReference type="EMBL" id="CP007128">
    <property type="protein sequence ID" value="AHG91035.1"/>
    <property type="molecule type" value="Genomic_DNA"/>
</dbReference>
<dbReference type="FunCoup" id="W0RL29">
    <property type="interactions" value="16"/>
</dbReference>
<sequence length="377" mass="40357">MSGGRIAFLIRSLGVGGAQRQLVELARGMHAAGRDVVVVTFYGGHALDAELERAGVRHVVVGKRDRWDVVGFGRRLLAVLRAERPAIVHGYLPDANLLLAVLRPLLRGARVVWGVRASSVDFSVYDRAARSLFAATRVAARAADLIICNSWVGAEFHAAQGYPAERMTVVPNGIDVCRFRPDPAAGVRARAEWGIDVDAPVIGLVGRWDAMKDHATFVRAAARLVSSCPATRFVFVGEGPAAYVDGVTALATELGVADRIKWSPPRRDVEAVYNALDLLTLCSRFGEGFPNVVGEAMACGTACVVTDVGDAARVVGDTGESVPIGDHAALADAWARSLRVARDADVRERCRERITANFDLASLLRNTEAALARLDAS</sequence>
<dbReference type="InParanoid" id="W0RL29"/>
<dbReference type="AlphaFoldDB" id="W0RL29"/>
<name>W0RL29_9BACT</name>
<proteinExistence type="predicted"/>
<dbReference type="SUPFAM" id="SSF53756">
    <property type="entry name" value="UDP-Glycosyltransferase/glycogen phosphorylase"/>
    <property type="match status" value="1"/>
</dbReference>
<dbReference type="Proteomes" id="UP000019151">
    <property type="component" value="Chromosome"/>
</dbReference>
<evidence type="ECO:0000313" key="2">
    <source>
        <dbReference type="EMBL" id="AHG91035.1"/>
    </source>
</evidence>
<evidence type="ECO:0000259" key="1">
    <source>
        <dbReference type="Pfam" id="PF13439"/>
    </source>
</evidence>
<gene>
    <name evidence="2" type="ORF">J421_3498</name>
</gene>
<dbReference type="PANTHER" id="PTHR12526">
    <property type="entry name" value="GLYCOSYLTRANSFERASE"/>
    <property type="match status" value="1"/>
</dbReference>
<keyword evidence="2" id="KW-0808">Transferase</keyword>
<dbReference type="Pfam" id="PF13439">
    <property type="entry name" value="Glyco_transf_4"/>
    <property type="match status" value="1"/>
</dbReference>
<protein>
    <submittedName>
        <fullName evidence="2">Glycosyl transferase group 1</fullName>
    </submittedName>
</protein>
<dbReference type="Gene3D" id="3.40.50.2000">
    <property type="entry name" value="Glycogen Phosphorylase B"/>
    <property type="match status" value="2"/>
</dbReference>
<dbReference type="eggNOG" id="COG0438">
    <property type="taxonomic scope" value="Bacteria"/>
</dbReference>
<dbReference type="HOGENOM" id="CLU_009583_0_3_0"/>
<keyword evidence="3" id="KW-1185">Reference proteome</keyword>
<dbReference type="InterPro" id="IPR028098">
    <property type="entry name" value="Glyco_trans_4-like_N"/>
</dbReference>
<dbReference type="RefSeq" id="WP_025412494.1">
    <property type="nucleotide sequence ID" value="NZ_CP007128.1"/>
</dbReference>